<keyword evidence="4" id="KW-1185">Reference proteome</keyword>
<evidence type="ECO:0000256" key="1">
    <source>
        <dbReference type="SAM" id="MobiDB-lite"/>
    </source>
</evidence>
<dbReference type="SUPFAM" id="SSF52540">
    <property type="entry name" value="P-loop containing nucleoside triphosphate hydrolases"/>
    <property type="match status" value="1"/>
</dbReference>
<name>F8JKY9_STREN</name>
<reference evidence="4" key="1">
    <citation type="submission" date="2011-12" db="EMBL/GenBank/DDBJ databases">
        <title>Complete genome sequence of Streptomyces cattleya strain DSM 46488.</title>
        <authorList>
            <person name="Ou H.-Y."/>
            <person name="Li P."/>
            <person name="Zhao C."/>
            <person name="O'Hagan D."/>
            <person name="Deng Z."/>
        </authorList>
    </citation>
    <scope>NUCLEOTIDE SEQUENCE [LARGE SCALE GENOMIC DNA]</scope>
    <source>
        <strain evidence="4">ATCC 35852 / DSM 46488 / JCM 4925 / NBRC 14057 / NRRL 8057</strain>
        <plasmid evidence="4">Plasmid pSCATT</plasmid>
    </source>
</reference>
<dbReference type="PATRIC" id="fig|1003195.11.peg.266"/>
<dbReference type="HOGENOM" id="CLU_271687_0_0_11"/>
<protein>
    <submittedName>
        <fullName evidence="3">WD-40 repeat protein</fullName>
    </submittedName>
</protein>
<dbReference type="InterPro" id="IPR049052">
    <property type="entry name" value="nSTAND1"/>
</dbReference>
<proteinExistence type="predicted"/>
<dbReference type="RefSeq" id="WP_014150738.1">
    <property type="nucleotide sequence ID" value="NC_016113.1"/>
</dbReference>
<dbReference type="Pfam" id="PF20703">
    <property type="entry name" value="nSTAND1"/>
    <property type="match status" value="1"/>
</dbReference>
<accession>G8XGK5</accession>
<dbReference type="OrthoDB" id="134501at2"/>
<gene>
    <name evidence="3" type="ordered locus">SCATT_p14610</name>
</gene>
<sequence length="1192" mass="126818">MGPSTTVLSDEAVVRVLDPAGRPVGAGFLTVDRHVMTCAHVVAAALGVPESAEPPAGLLRVDFPLAEPGRFVQARVLAWVPTRPDESGDVAVLRLLSDPPATAPLARLVEHGAAPGLTVRTFGFPLGYQDGVWSSGVLRGRQATGWLQYDADPASQYEVRRGFSGAPVWDREHGGVVGMVVAVDARAGRRTGYLIPTETLHDCWPALRRAVLERSPFRALRPFQEADAEVFHGREEPARRIVERLGSGSGVTLVGASGVGKSSLLYAGVLPALRADAGRAVVVFQPGTSPLESLSRALLPLLEPDVAEADRLRAAERVAGTLRAGGAPEVVRQVLARWRKHQLLLLADQFEQALVRPDDPDLDAFAAVLAHCREPGSPLQVVLALRADFLATALNHPGVAPLLDDGRLFTLGPMTREEVRAAVERPPERVGVRYEPGLVDRLLADFGSEPGRLPLLEFTLSTLWDLQRDGLIGHAQYDSLGGLGKALADHAERVWHQLRDEERRTARTLLVQLADPRGPGESPTRRTVPRTGLTVPQWRLAQRLMTTRLLVPGADQVTPGGVVESVELAHETLLTAWARLSEFVGADEEFRRWQEELRGRITRWRAEGRPRNRLPRGSDLRDATRWRQARSVELLPEEREFVDAARSAARRRRWYALTTVTVLMTVAAAGTFTWRHQSEVTARNHSTATAAAALVQQSREAAAGSGRGDPYTGLLLAMRAYRTWDTPATRAQLAKEYAVYGAAYAIVPDYGTAAGDTVAALSDLATDAGSTLAVSADGRVAITRDDKSEVEVWRLAARPPSGTSTGRSAEVTAVSPDGSLVAMARGTGYSETGSMLEGQGGPTVTLYDTRTRATRTLQSPGQGDPGATSLPSALASPPVPIPSGATVPTTYQGMAFDPGGTRLAALTAGRLIVWDLANGRIGKIMRVPNSLETYRFFFGPDGRSLITLSPVIPTGGALLKGGGGYAVTTWDLGEAAPRPRIVLTLPWTASPAETAVSADGGALAVAGFHAGWPSTGDVSVYALPSGWLIRRDRTETVSPTGIVLTPGGRRDVAYTTPGRLGPPGTSDQLPGVGVILDPSPGSLALAPPWRSVALLGRSGTSAVLLANWGLDAFVGASGDGDTLSKVPAVPPPAVPTASPFRFPTLDPDAPASPGGTPARWMDRLCRVVADPNLRPAAERKLPPGAYRGPLCP</sequence>
<evidence type="ECO:0000313" key="3">
    <source>
        <dbReference type="EMBL" id="AEW99654.1"/>
    </source>
</evidence>
<accession>F8JKY9</accession>
<dbReference type="Pfam" id="PF13365">
    <property type="entry name" value="Trypsin_2"/>
    <property type="match status" value="1"/>
</dbReference>
<dbReference type="PANTHER" id="PTHR43019:SF23">
    <property type="entry name" value="PROTEASE DO-LIKE 5, CHLOROPLASTIC"/>
    <property type="match status" value="1"/>
</dbReference>
<dbReference type="EMBL" id="CP003229">
    <property type="protein sequence ID" value="AEW99654.1"/>
    <property type="molecule type" value="Genomic_DNA"/>
</dbReference>
<dbReference type="SUPFAM" id="SSF75011">
    <property type="entry name" value="3-carboxy-cis,cis-mucoante lactonizing enzyme"/>
    <property type="match status" value="1"/>
</dbReference>
<keyword evidence="3" id="KW-0614">Plasmid</keyword>
<feature type="compositionally biased region" description="Low complexity" evidence="1">
    <location>
        <begin position="865"/>
        <end position="876"/>
    </location>
</feature>
<feature type="region of interest" description="Disordered" evidence="1">
    <location>
        <begin position="855"/>
        <end position="877"/>
    </location>
</feature>
<dbReference type="KEGG" id="scy:SCATT_p14610"/>
<dbReference type="Gene3D" id="2.130.10.10">
    <property type="entry name" value="YVTN repeat-like/Quinoprotein amine dehydrogenase"/>
    <property type="match status" value="1"/>
</dbReference>
<dbReference type="AlphaFoldDB" id="F8JKY9"/>
<organism evidence="3 4">
    <name type="scientific">Streptantibioticus cattleyicolor (strain ATCC 35852 / DSM 46488 / JCM 4925 / NBRC 14057 / NRRL 8057)</name>
    <name type="common">Streptomyces cattleya</name>
    <dbReference type="NCBI Taxonomy" id="1003195"/>
    <lineage>
        <taxon>Bacteria</taxon>
        <taxon>Bacillati</taxon>
        <taxon>Actinomycetota</taxon>
        <taxon>Actinomycetes</taxon>
        <taxon>Kitasatosporales</taxon>
        <taxon>Streptomycetaceae</taxon>
        <taxon>Streptantibioticus</taxon>
    </lineage>
</organism>
<dbReference type="InterPro" id="IPR027417">
    <property type="entry name" value="P-loop_NTPase"/>
</dbReference>
<dbReference type="SUPFAM" id="SSF50494">
    <property type="entry name" value="Trypsin-like serine proteases"/>
    <property type="match status" value="1"/>
</dbReference>
<dbReference type="PANTHER" id="PTHR43019">
    <property type="entry name" value="SERINE ENDOPROTEASE DEGS"/>
    <property type="match status" value="1"/>
</dbReference>
<dbReference type="KEGG" id="sct:SCAT_p0283"/>
<geneLocation type="plasmid" evidence="3 4">
    <name>pSCATT</name>
</geneLocation>
<dbReference type="Gene3D" id="2.40.10.10">
    <property type="entry name" value="Trypsin-like serine proteases"/>
    <property type="match status" value="2"/>
</dbReference>
<evidence type="ECO:0000259" key="2">
    <source>
        <dbReference type="Pfam" id="PF20703"/>
    </source>
</evidence>
<dbReference type="InterPro" id="IPR015943">
    <property type="entry name" value="WD40/YVTN_repeat-like_dom_sf"/>
</dbReference>
<feature type="domain" description="Novel STAND NTPase 1" evidence="2">
    <location>
        <begin position="216"/>
        <end position="611"/>
    </location>
</feature>
<dbReference type="Proteomes" id="UP000007842">
    <property type="component" value="Plasmid pSCATT"/>
</dbReference>
<dbReference type="InterPro" id="IPR009003">
    <property type="entry name" value="Peptidase_S1_PA"/>
</dbReference>
<evidence type="ECO:0000313" key="4">
    <source>
        <dbReference type="Proteomes" id="UP000007842"/>
    </source>
</evidence>
<dbReference type="InterPro" id="IPR043504">
    <property type="entry name" value="Peptidase_S1_PA_chymotrypsin"/>
</dbReference>